<gene>
    <name evidence="2" type="ORF">RM780_04850</name>
</gene>
<dbReference type="Proteomes" id="UP001183388">
    <property type="component" value="Unassembled WGS sequence"/>
</dbReference>
<comment type="caution">
    <text evidence="2">The sequence shown here is derived from an EMBL/GenBank/DDBJ whole genome shotgun (WGS) entry which is preliminary data.</text>
</comment>
<feature type="region of interest" description="Disordered" evidence="1">
    <location>
        <begin position="99"/>
        <end position="125"/>
    </location>
</feature>
<name>A0ABU2L401_9ACTN</name>
<organism evidence="2 3">
    <name type="scientific">Streptomyces boetiae</name>
    <dbReference type="NCBI Taxonomy" id="3075541"/>
    <lineage>
        <taxon>Bacteria</taxon>
        <taxon>Bacillati</taxon>
        <taxon>Actinomycetota</taxon>
        <taxon>Actinomycetes</taxon>
        <taxon>Kitasatosporales</taxon>
        <taxon>Streptomycetaceae</taxon>
        <taxon>Streptomyces</taxon>
    </lineage>
</organism>
<evidence type="ECO:0000313" key="3">
    <source>
        <dbReference type="Proteomes" id="UP001183388"/>
    </source>
</evidence>
<dbReference type="RefSeq" id="WP_311629222.1">
    <property type="nucleotide sequence ID" value="NZ_JAVREN010000005.1"/>
</dbReference>
<reference evidence="3" key="1">
    <citation type="submission" date="2023-07" db="EMBL/GenBank/DDBJ databases">
        <title>30 novel species of actinomycetes from the DSMZ collection.</title>
        <authorList>
            <person name="Nouioui I."/>
        </authorList>
    </citation>
    <scope>NUCLEOTIDE SEQUENCE [LARGE SCALE GENOMIC DNA]</scope>
    <source>
        <strain evidence="3">DSM 44917</strain>
    </source>
</reference>
<evidence type="ECO:0000256" key="1">
    <source>
        <dbReference type="SAM" id="MobiDB-lite"/>
    </source>
</evidence>
<accession>A0ABU2L401</accession>
<proteinExistence type="predicted"/>
<keyword evidence="3" id="KW-1185">Reference proteome</keyword>
<evidence type="ECO:0000313" key="2">
    <source>
        <dbReference type="EMBL" id="MDT0306291.1"/>
    </source>
</evidence>
<dbReference type="EMBL" id="JAVREN010000005">
    <property type="protein sequence ID" value="MDT0306291.1"/>
    <property type="molecule type" value="Genomic_DNA"/>
</dbReference>
<sequence>MPDTEAPWAGARLLPWPGQEGSPAFLAPHGGETQLAALADEVEQLQPAAGAEVLRCARPLIAEPAATVREVRFAAIRLAECLSDALRVAESRCARLALRPPGPNARTHEDSHGQVAADDQETRQG</sequence>
<protein>
    <submittedName>
        <fullName evidence="2">Uncharacterized protein</fullName>
    </submittedName>
</protein>